<sequence length="518" mass="59113">MPTRATARKRNLPDTTAANPKRRMREHYDPIQLLQEDTLNMIFSQFSPEELVSLQRVSRGWQAALRSWIEVWGLHCWFPFTWTHAQEGTSRDVLAIFKHNARQQYLMQHGRPVGIFHLKDVHSISSAGDYVVWSTERHDRIYWQCFERNKNGKPGGAVFFPVTQFCNQRVGCPPSIAGLSVNNDGVFLVNFATTQIWRNGGRDVVYSPVDGDVLWARNWRKSAVMEEMPMLVGKNSIYCVKKLDKGYTLSAYDFHGKLRYHSPEYHRKWDKSVVSSTDICWYYRNEFRVIQGRDDVELIISQTSRAAPETTIQIINAATGLEIYRLTYNEAWNCVVQADPFTDTFAITSIPNSQCWTQNTTPNSAILQKFSYRAGCTIQVVRLSTDVISFLERRNIDSSWIINPFTHAAFSYCKARGGGFAKGRGVIPTTDGKHLNEARATLELAFNSEPAPTLNQCFFLSDPVGIQLPKRPTKGRLDRVNFNLFNYGPGDFSIPSLQITDKGQVILRGDNSAFVFEF</sequence>
<comment type="caution">
    <text evidence="3">The sequence shown here is derived from an EMBL/GenBank/DDBJ whole genome shotgun (WGS) entry which is preliminary data.</text>
</comment>
<dbReference type="InterPro" id="IPR036047">
    <property type="entry name" value="F-box-like_dom_sf"/>
</dbReference>
<evidence type="ECO:0000259" key="2">
    <source>
        <dbReference type="Pfam" id="PF00646"/>
    </source>
</evidence>
<feature type="domain" description="F-box" evidence="2">
    <location>
        <begin position="33"/>
        <end position="67"/>
    </location>
</feature>
<evidence type="ECO:0000313" key="4">
    <source>
        <dbReference type="Proteomes" id="UP001610334"/>
    </source>
</evidence>
<feature type="region of interest" description="Disordered" evidence="1">
    <location>
        <begin position="1"/>
        <end position="23"/>
    </location>
</feature>
<dbReference type="Pfam" id="PF00646">
    <property type="entry name" value="F-box"/>
    <property type="match status" value="1"/>
</dbReference>
<feature type="compositionally biased region" description="Basic residues" evidence="1">
    <location>
        <begin position="1"/>
        <end position="10"/>
    </location>
</feature>
<reference evidence="3 4" key="1">
    <citation type="submission" date="2024-07" db="EMBL/GenBank/DDBJ databases">
        <title>Section-level genome sequencing and comparative genomics of Aspergillus sections Usti and Cavernicolus.</title>
        <authorList>
            <consortium name="Lawrence Berkeley National Laboratory"/>
            <person name="Nybo J.L."/>
            <person name="Vesth T.C."/>
            <person name="Theobald S."/>
            <person name="Frisvad J.C."/>
            <person name="Larsen T.O."/>
            <person name="Kjaerboelling I."/>
            <person name="Rothschild-Mancinelli K."/>
            <person name="Lyhne E.K."/>
            <person name="Kogle M.E."/>
            <person name="Barry K."/>
            <person name="Clum A."/>
            <person name="Na H."/>
            <person name="Ledsgaard L."/>
            <person name="Lin J."/>
            <person name="Lipzen A."/>
            <person name="Kuo A."/>
            <person name="Riley R."/>
            <person name="Mondo S."/>
            <person name="Labutti K."/>
            <person name="Haridas S."/>
            <person name="Pangalinan J."/>
            <person name="Salamov A.A."/>
            <person name="Simmons B.A."/>
            <person name="Magnuson J.K."/>
            <person name="Chen J."/>
            <person name="Drula E."/>
            <person name="Henrissat B."/>
            <person name="Wiebenga A."/>
            <person name="Lubbers R.J."/>
            <person name="Gomes A.C."/>
            <person name="Makela M.R."/>
            <person name="Stajich J."/>
            <person name="Grigoriev I.V."/>
            <person name="Mortensen U.H."/>
            <person name="De Vries R.P."/>
            <person name="Baker S.E."/>
            <person name="Andersen M.R."/>
        </authorList>
    </citation>
    <scope>NUCLEOTIDE SEQUENCE [LARGE SCALE GENOMIC DNA]</scope>
    <source>
        <strain evidence="3 4">CBS 588.65</strain>
    </source>
</reference>
<name>A0ABR4HJV0_9EURO</name>
<protein>
    <recommendedName>
        <fullName evidence="2">F-box domain-containing protein</fullName>
    </recommendedName>
</protein>
<dbReference type="InterPro" id="IPR001810">
    <property type="entry name" value="F-box_dom"/>
</dbReference>
<evidence type="ECO:0000256" key="1">
    <source>
        <dbReference type="SAM" id="MobiDB-lite"/>
    </source>
</evidence>
<keyword evidence="4" id="KW-1185">Reference proteome</keyword>
<proteinExistence type="predicted"/>
<dbReference type="SUPFAM" id="SSF81383">
    <property type="entry name" value="F-box domain"/>
    <property type="match status" value="1"/>
</dbReference>
<organism evidence="3 4">
    <name type="scientific">Aspergillus granulosus</name>
    <dbReference type="NCBI Taxonomy" id="176169"/>
    <lineage>
        <taxon>Eukaryota</taxon>
        <taxon>Fungi</taxon>
        <taxon>Dikarya</taxon>
        <taxon>Ascomycota</taxon>
        <taxon>Pezizomycotina</taxon>
        <taxon>Eurotiomycetes</taxon>
        <taxon>Eurotiomycetidae</taxon>
        <taxon>Eurotiales</taxon>
        <taxon>Aspergillaceae</taxon>
        <taxon>Aspergillus</taxon>
        <taxon>Aspergillus subgen. Nidulantes</taxon>
    </lineage>
</organism>
<dbReference type="EMBL" id="JBFXLT010000030">
    <property type="protein sequence ID" value="KAL2815022.1"/>
    <property type="molecule type" value="Genomic_DNA"/>
</dbReference>
<gene>
    <name evidence="3" type="ORF">BJX63DRAFT_431121</name>
</gene>
<dbReference type="Proteomes" id="UP001610334">
    <property type="component" value="Unassembled WGS sequence"/>
</dbReference>
<accession>A0ABR4HJV0</accession>
<evidence type="ECO:0000313" key="3">
    <source>
        <dbReference type="EMBL" id="KAL2815022.1"/>
    </source>
</evidence>